<proteinExistence type="predicted"/>
<feature type="domain" description="Serine aminopeptidase S33" evidence="1">
    <location>
        <begin position="50"/>
        <end position="178"/>
    </location>
</feature>
<accession>A0ABR6RDP2</accession>
<name>A0ABR6RDP2_9BURK</name>
<dbReference type="EMBL" id="JACHKZ010000006">
    <property type="protein sequence ID" value="MBB6577278.1"/>
    <property type="molecule type" value="Genomic_DNA"/>
</dbReference>
<dbReference type="PIRSF" id="PIRSF037442">
    <property type="entry name" value="UCP037442_abhydr"/>
    <property type="match status" value="1"/>
</dbReference>
<reference evidence="2 3" key="1">
    <citation type="submission" date="2020-08" db="EMBL/GenBank/DDBJ databases">
        <title>Functional genomics of gut bacteria from endangered species of beetles.</title>
        <authorList>
            <person name="Carlos-Shanley C."/>
        </authorList>
    </citation>
    <scope>NUCLEOTIDE SEQUENCE [LARGE SCALE GENOMIC DNA]</scope>
    <source>
        <strain evidence="2 3">S00124</strain>
    </source>
</reference>
<dbReference type="InterPro" id="IPR017208">
    <property type="entry name" value="UCP037442_abhydr"/>
</dbReference>
<dbReference type="Pfam" id="PF12146">
    <property type="entry name" value="Hydrolase_4"/>
    <property type="match status" value="1"/>
</dbReference>
<evidence type="ECO:0000313" key="2">
    <source>
        <dbReference type="EMBL" id="MBB6577278.1"/>
    </source>
</evidence>
<protein>
    <submittedName>
        <fullName evidence="2">Alpha/beta hydrolase</fullName>
    </submittedName>
</protein>
<dbReference type="Gene3D" id="3.40.50.1820">
    <property type="entry name" value="alpha/beta hydrolase"/>
    <property type="match status" value="1"/>
</dbReference>
<keyword evidence="2" id="KW-0378">Hydrolase</keyword>
<gene>
    <name evidence="2" type="ORF">HNP33_001333</name>
</gene>
<keyword evidence="3" id="KW-1185">Reference proteome</keyword>
<evidence type="ECO:0000313" key="3">
    <source>
        <dbReference type="Proteomes" id="UP000562492"/>
    </source>
</evidence>
<dbReference type="RefSeq" id="WP_325064914.1">
    <property type="nucleotide sequence ID" value="NZ_JACHKZ010000006.1"/>
</dbReference>
<dbReference type="SUPFAM" id="SSF53474">
    <property type="entry name" value="alpha/beta-Hydrolases"/>
    <property type="match status" value="1"/>
</dbReference>
<dbReference type="Proteomes" id="UP000562492">
    <property type="component" value="Unassembled WGS sequence"/>
</dbReference>
<sequence>MATVLPAPSLSPPSARQVHIPASDGYLLQGQFWPAVMSPPAGLPSPELRPVVVINPATSVAARYYHRFARFLQQQGMDVLSWDYRGIGQSRPASLRGFEAGWLVWGERDFEGVLQWLQQHCPGQPVDVVGHSAGGFISGLAASATCLRRVCTVAAQLGYWADFEPARRWRMAARWQLAMPLLTAVCGYFPGQRLGWLEDTPSGVVQDWTQRMRRYEKAWDQGGPPSLMAERAALVARTTRLTAPMLAISLEDDAFGTVPAIERLLGYFPDSPRIHVRLAPQAIGATEIGHFAFFHNRFEHTLWPLAVAWLQSGRLSGSEPWTRTDLPAAASSAAL</sequence>
<comment type="caution">
    <text evidence="2">The sequence shown here is derived from an EMBL/GenBank/DDBJ whole genome shotgun (WGS) entry which is preliminary data.</text>
</comment>
<organism evidence="2 3">
    <name type="scientific">Comamonas odontotermitis</name>
    <dbReference type="NCBI Taxonomy" id="379895"/>
    <lineage>
        <taxon>Bacteria</taxon>
        <taxon>Pseudomonadati</taxon>
        <taxon>Pseudomonadota</taxon>
        <taxon>Betaproteobacteria</taxon>
        <taxon>Burkholderiales</taxon>
        <taxon>Comamonadaceae</taxon>
        <taxon>Comamonas</taxon>
    </lineage>
</organism>
<dbReference type="InterPro" id="IPR022742">
    <property type="entry name" value="Hydrolase_4"/>
</dbReference>
<evidence type="ECO:0000259" key="1">
    <source>
        <dbReference type="Pfam" id="PF12146"/>
    </source>
</evidence>
<dbReference type="InterPro" id="IPR029058">
    <property type="entry name" value="AB_hydrolase_fold"/>
</dbReference>
<dbReference type="GO" id="GO:0016787">
    <property type="term" value="F:hydrolase activity"/>
    <property type="evidence" value="ECO:0007669"/>
    <property type="project" value="UniProtKB-KW"/>
</dbReference>